<keyword evidence="2" id="KW-1185">Reference proteome</keyword>
<sequence>MAGRFLQIGVPVNGFDQFVKVTRDFSCNMTTVTGYCVDIFYAAVEALPYAMTYQYIPFAKPDGKSAGTYNDLVYQVYLRVFPKGSPLVADVLGSVLSEGNRGCLVRHAKQLSRLQHLGDPLLGDYNDDPNSNAQPPDQVEVQNIDQLIIPNQERLAAIEVNHENNI</sequence>
<dbReference type="PANTHER" id="PTHR34836">
    <property type="entry name" value="OS06G0188250 PROTEIN"/>
    <property type="match status" value="1"/>
</dbReference>
<dbReference type="AlphaFoldDB" id="A0A8X7XZM6"/>
<name>A0A8X7XZM6_POPTO</name>
<dbReference type="Proteomes" id="UP000886885">
    <property type="component" value="Chromosome 18A"/>
</dbReference>
<comment type="caution">
    <text evidence="1">The sequence shown here is derived from an EMBL/GenBank/DDBJ whole genome shotgun (WGS) entry which is preliminary data.</text>
</comment>
<dbReference type="PANTHER" id="PTHR34836:SF1">
    <property type="entry name" value="OS09G0428600 PROTEIN"/>
    <property type="match status" value="1"/>
</dbReference>
<organism evidence="1 2">
    <name type="scientific">Populus tomentosa</name>
    <name type="common">Chinese white poplar</name>
    <dbReference type="NCBI Taxonomy" id="118781"/>
    <lineage>
        <taxon>Eukaryota</taxon>
        <taxon>Viridiplantae</taxon>
        <taxon>Streptophyta</taxon>
        <taxon>Embryophyta</taxon>
        <taxon>Tracheophyta</taxon>
        <taxon>Spermatophyta</taxon>
        <taxon>Magnoliopsida</taxon>
        <taxon>eudicotyledons</taxon>
        <taxon>Gunneridae</taxon>
        <taxon>Pentapetalae</taxon>
        <taxon>rosids</taxon>
        <taxon>fabids</taxon>
        <taxon>Malpighiales</taxon>
        <taxon>Salicaceae</taxon>
        <taxon>Saliceae</taxon>
        <taxon>Populus</taxon>
    </lineage>
</organism>
<dbReference type="OrthoDB" id="5984008at2759"/>
<evidence type="ECO:0000313" key="1">
    <source>
        <dbReference type="EMBL" id="KAG6740232.1"/>
    </source>
</evidence>
<gene>
    <name evidence="1" type="ORF">POTOM_055672</name>
</gene>
<proteinExistence type="predicted"/>
<reference evidence="1" key="1">
    <citation type="journal article" date="2020" name="bioRxiv">
        <title>Hybrid origin of Populus tomentosa Carr. identified through genome sequencing and phylogenomic analysis.</title>
        <authorList>
            <person name="An X."/>
            <person name="Gao K."/>
            <person name="Chen Z."/>
            <person name="Li J."/>
            <person name="Yang X."/>
            <person name="Yang X."/>
            <person name="Zhou J."/>
            <person name="Guo T."/>
            <person name="Zhao T."/>
            <person name="Huang S."/>
            <person name="Miao D."/>
            <person name="Khan W.U."/>
            <person name="Rao P."/>
            <person name="Ye M."/>
            <person name="Lei B."/>
            <person name="Liao W."/>
            <person name="Wang J."/>
            <person name="Ji L."/>
            <person name="Li Y."/>
            <person name="Guo B."/>
            <person name="Mustafa N.S."/>
            <person name="Li S."/>
            <person name="Yun Q."/>
            <person name="Keller S.R."/>
            <person name="Mao J."/>
            <person name="Zhang R."/>
            <person name="Strauss S.H."/>
        </authorList>
    </citation>
    <scope>NUCLEOTIDE SEQUENCE</scope>
    <source>
        <strain evidence="1">GM15</strain>
        <tissue evidence="1">Leaf</tissue>
    </source>
</reference>
<evidence type="ECO:0000313" key="2">
    <source>
        <dbReference type="Proteomes" id="UP000886885"/>
    </source>
</evidence>
<dbReference type="EMBL" id="JAAWWB010000035">
    <property type="protein sequence ID" value="KAG6740232.1"/>
    <property type="molecule type" value="Genomic_DNA"/>
</dbReference>
<protein>
    <submittedName>
        <fullName evidence="1">Uncharacterized protein</fullName>
    </submittedName>
</protein>
<accession>A0A8X7XZM6</accession>
<dbReference type="InterPro" id="IPR015683">
    <property type="entry name" value="Ionotropic_Glu_rcpt"/>
</dbReference>